<feature type="compositionally biased region" description="Basic residues" evidence="1">
    <location>
        <begin position="35"/>
        <end position="51"/>
    </location>
</feature>
<evidence type="ECO:0000313" key="2">
    <source>
        <dbReference type="EMBL" id="KAH0553899.1"/>
    </source>
</evidence>
<accession>A0AAV7IM45</accession>
<name>A0AAV7IM45_COTGL</name>
<keyword evidence="3" id="KW-1185">Reference proteome</keyword>
<comment type="caution">
    <text evidence="2">The sequence shown here is derived from an EMBL/GenBank/DDBJ whole genome shotgun (WGS) entry which is preliminary data.</text>
</comment>
<reference evidence="2 3" key="1">
    <citation type="journal article" date="2021" name="J. Hered.">
        <title>A chromosome-level genome assembly of the parasitoid wasp, Cotesia glomerata (Hymenoptera: Braconidae).</title>
        <authorList>
            <person name="Pinto B.J."/>
            <person name="Weis J.J."/>
            <person name="Gamble T."/>
            <person name="Ode P.J."/>
            <person name="Paul R."/>
            <person name="Zaspel J.M."/>
        </authorList>
    </citation>
    <scope>NUCLEOTIDE SEQUENCE [LARGE SCALE GENOMIC DNA]</scope>
    <source>
        <strain evidence="2">CgM1</strain>
    </source>
</reference>
<dbReference type="AlphaFoldDB" id="A0AAV7IM45"/>
<evidence type="ECO:0000256" key="1">
    <source>
        <dbReference type="SAM" id="MobiDB-lite"/>
    </source>
</evidence>
<feature type="compositionally biased region" description="Low complexity" evidence="1">
    <location>
        <begin position="19"/>
        <end position="34"/>
    </location>
</feature>
<gene>
    <name evidence="2" type="ORF">KQX54_005684</name>
</gene>
<feature type="region of interest" description="Disordered" evidence="1">
    <location>
        <begin position="1"/>
        <end position="71"/>
    </location>
</feature>
<proteinExistence type="predicted"/>
<protein>
    <submittedName>
        <fullName evidence="2">Uncharacterized protein</fullName>
    </submittedName>
</protein>
<sequence length="117" mass="12712">MSSLRTQSSGGAVVGFGSVGSDRTGATSTAGGSHSHSHSHRKHHHHHRSRSAPRTPEKPPRKRHLNTGTSLASIPSQIKLSMLNSGLISYVNVDKFSAFYRLFRGKVVVNLLKDFLV</sequence>
<dbReference type="EMBL" id="JAHXZJ010001119">
    <property type="protein sequence ID" value="KAH0553899.1"/>
    <property type="molecule type" value="Genomic_DNA"/>
</dbReference>
<evidence type="ECO:0000313" key="3">
    <source>
        <dbReference type="Proteomes" id="UP000826195"/>
    </source>
</evidence>
<dbReference type="Proteomes" id="UP000826195">
    <property type="component" value="Unassembled WGS sequence"/>
</dbReference>
<organism evidence="2 3">
    <name type="scientific">Cotesia glomerata</name>
    <name type="common">Lepidopteran parasitic wasp</name>
    <name type="synonym">Apanteles glomeratus</name>
    <dbReference type="NCBI Taxonomy" id="32391"/>
    <lineage>
        <taxon>Eukaryota</taxon>
        <taxon>Metazoa</taxon>
        <taxon>Ecdysozoa</taxon>
        <taxon>Arthropoda</taxon>
        <taxon>Hexapoda</taxon>
        <taxon>Insecta</taxon>
        <taxon>Pterygota</taxon>
        <taxon>Neoptera</taxon>
        <taxon>Endopterygota</taxon>
        <taxon>Hymenoptera</taxon>
        <taxon>Apocrita</taxon>
        <taxon>Ichneumonoidea</taxon>
        <taxon>Braconidae</taxon>
        <taxon>Microgastrinae</taxon>
        <taxon>Cotesia</taxon>
    </lineage>
</organism>